<dbReference type="PANTHER" id="PTHR23518:SF2">
    <property type="entry name" value="MAJOR FACILITATOR SUPERFAMILY TRANSPORTER"/>
    <property type="match status" value="1"/>
</dbReference>
<protein>
    <submittedName>
        <fullName evidence="3">Major facilitator superfamily MFS_1</fullName>
    </submittedName>
</protein>
<feature type="transmembrane region" description="Helical" evidence="1">
    <location>
        <begin position="262"/>
        <end position="280"/>
    </location>
</feature>
<organism evidence="3 4">
    <name type="scientific">Desulfurococcus mucosus (strain ATCC 35584 / DSM 2162 / JCM 9187 / O7/1)</name>
    <dbReference type="NCBI Taxonomy" id="765177"/>
    <lineage>
        <taxon>Archaea</taxon>
        <taxon>Thermoproteota</taxon>
        <taxon>Thermoprotei</taxon>
        <taxon>Desulfurococcales</taxon>
        <taxon>Desulfurococcaceae</taxon>
        <taxon>Desulfurococcus</taxon>
    </lineage>
</organism>
<dbReference type="InterPro" id="IPR011701">
    <property type="entry name" value="MFS"/>
</dbReference>
<dbReference type="Proteomes" id="UP000001068">
    <property type="component" value="Chromosome"/>
</dbReference>
<reference evidence="4" key="1">
    <citation type="submission" date="2010-11" db="EMBL/GenBank/DDBJ databases">
        <title>The complete genome of Desulfurococcus mucosus DSM 2162.</title>
        <authorList>
            <consortium name="US DOE Joint Genome Institute (JGI-PGF)"/>
            <person name="Lucas S."/>
            <person name="Copeland A."/>
            <person name="Lapidus A."/>
            <person name="Bruce D."/>
            <person name="Goodwin L."/>
            <person name="Pitluck S."/>
            <person name="Kyrpides N."/>
            <person name="Mavromatis K."/>
            <person name="Pagani I."/>
            <person name="Ivanova N."/>
            <person name="Ovchinnikova G."/>
            <person name="Chertkov O."/>
            <person name="Held B."/>
            <person name="Brettin T."/>
            <person name="Detter J.C."/>
            <person name="Tapia R."/>
            <person name="Han C."/>
            <person name="Land M."/>
            <person name="Hauser L."/>
            <person name="Markowitz V."/>
            <person name="Cheng J.-F."/>
            <person name="Hugenholtz P."/>
            <person name="Woyke T."/>
            <person name="Wu D."/>
            <person name="Wirth R."/>
            <person name="Bilek Y."/>
            <person name="Hader T."/>
            <person name="Klenk H.-P."/>
            <person name="Eisen J.A."/>
        </authorList>
    </citation>
    <scope>NUCLEOTIDE SEQUENCE [LARGE SCALE GENOMIC DNA]</scope>
    <source>
        <strain evidence="4">ATCC 35584 / DSM 2162 / JCM 9187 / O7/1</strain>
    </source>
</reference>
<sequence precursor="true">MESVANGFRELRNVLSGNVLVMAISWFLYGLSGALVQPFFSLYAKSLGAGDLEIAVVKSIGMVVLGVFTVVGGLLTDRVGRVKMILAGTLLVSLTQFAYALVGSWSQLAVVWVIDEAAHFYQPALTAIIMDSIPSRKELKGFIALNVFPSIPWLFMPVIGGRLYDIYGVQGIRYGFLVSGVLSLMVLLLRARALKETLTVANRGGFNLVKDLTELFRFKMMKHVILIYLFTGFIAPLASSVWNTYGSIYSVRILGVSNTEWGIVSTVGTASSIIASLILASVISENYVAVMVTTSVLSAASYLFFASPTLMGVSPMTALVAGSVSGAIGGALMGPVISAMLTRILPVELRGRAAGIQRFIENMGWALASYIGGLLYVWLGAVGSLLASSVLSVAAFIYLYLVFRSLRTLLN</sequence>
<accession>E8R708</accession>
<dbReference type="Gene3D" id="1.20.1250.20">
    <property type="entry name" value="MFS general substrate transporter like domains"/>
    <property type="match status" value="1"/>
</dbReference>
<dbReference type="PROSITE" id="PS50850">
    <property type="entry name" value="MFS"/>
    <property type="match status" value="1"/>
</dbReference>
<feature type="transmembrane region" description="Helical" evidence="1">
    <location>
        <begin position="385"/>
        <end position="403"/>
    </location>
</feature>
<dbReference type="EMBL" id="CP002363">
    <property type="protein sequence ID" value="ADV64441.1"/>
    <property type="molecule type" value="Genomic_DNA"/>
</dbReference>
<dbReference type="OrthoDB" id="117970at2157"/>
<dbReference type="Pfam" id="PF07690">
    <property type="entry name" value="MFS_1"/>
    <property type="match status" value="1"/>
</dbReference>
<evidence type="ECO:0000256" key="1">
    <source>
        <dbReference type="SAM" id="Phobius"/>
    </source>
</evidence>
<reference evidence="3 4" key="2">
    <citation type="journal article" date="2011" name="Stand. Genomic Sci.">
        <title>Complete genome sequence of Desulfurococcus mucosus type strain (O7/1).</title>
        <authorList>
            <person name="Wirth R."/>
            <person name="Chertkov O."/>
            <person name="Held B."/>
            <person name="Lapidus A."/>
            <person name="Nolan M."/>
            <person name="Lucas S."/>
            <person name="Hammon N."/>
            <person name="Deshpande S."/>
            <person name="Cheng J.F."/>
            <person name="Tapia R."/>
            <person name="Han C."/>
            <person name="Goodwin L."/>
            <person name="Pitluck S."/>
            <person name="Liolios K."/>
            <person name="Ioanna P."/>
            <person name="Ivanova N."/>
            <person name="Mavromatis K."/>
            <person name="Mikhailova N."/>
            <person name="Pati A."/>
            <person name="Chen A."/>
            <person name="Palaniappan K."/>
            <person name="Land M."/>
            <person name="Hauser L."/>
            <person name="Chang Y.J."/>
            <person name="Jeffries C.D."/>
            <person name="Bilek Y."/>
            <person name="Hader T."/>
            <person name="Rohde M."/>
            <person name="Spring S."/>
            <person name="Sikorski J."/>
            <person name="Goker M."/>
            <person name="Woyke T."/>
            <person name="Bristow J."/>
            <person name="Eisen J.A."/>
            <person name="Markowitz V."/>
            <person name="Hugenholtz P."/>
            <person name="Kyrpides N.C."/>
            <person name="Klenk H.P."/>
        </authorList>
    </citation>
    <scope>NUCLEOTIDE SEQUENCE [LARGE SCALE GENOMIC DNA]</scope>
    <source>
        <strain evidence="4">ATCC 35584 / DSM 2162 / JCM 9187 / O7/1</strain>
    </source>
</reference>
<feature type="transmembrane region" description="Helical" evidence="1">
    <location>
        <begin position="362"/>
        <end position="379"/>
    </location>
</feature>
<dbReference type="InterPro" id="IPR036259">
    <property type="entry name" value="MFS_trans_sf"/>
</dbReference>
<proteinExistence type="predicted"/>
<keyword evidence="1" id="KW-0472">Membrane</keyword>
<dbReference type="PANTHER" id="PTHR23518">
    <property type="entry name" value="C-METHYLTRANSFERASE"/>
    <property type="match status" value="1"/>
</dbReference>
<dbReference type="SUPFAM" id="SSF103473">
    <property type="entry name" value="MFS general substrate transporter"/>
    <property type="match status" value="1"/>
</dbReference>
<dbReference type="AlphaFoldDB" id="E8R708"/>
<dbReference type="InterPro" id="IPR020846">
    <property type="entry name" value="MFS_dom"/>
</dbReference>
<dbReference type="HOGENOM" id="CLU_677270_0_0_2"/>
<evidence type="ECO:0000313" key="3">
    <source>
        <dbReference type="EMBL" id="ADV64441.1"/>
    </source>
</evidence>
<name>E8R708_DESM0</name>
<feature type="domain" description="Major facilitator superfamily (MFS) profile" evidence="2">
    <location>
        <begin position="18"/>
        <end position="407"/>
    </location>
</feature>
<feature type="transmembrane region" description="Helical" evidence="1">
    <location>
        <begin position="171"/>
        <end position="189"/>
    </location>
</feature>
<dbReference type="KEGG" id="dmu:Desmu_0122"/>
<feature type="transmembrane region" description="Helical" evidence="1">
    <location>
        <begin position="287"/>
        <end position="306"/>
    </location>
</feature>
<evidence type="ECO:0000259" key="2">
    <source>
        <dbReference type="PROSITE" id="PS50850"/>
    </source>
</evidence>
<keyword evidence="4" id="KW-1185">Reference proteome</keyword>
<dbReference type="GO" id="GO:0022857">
    <property type="term" value="F:transmembrane transporter activity"/>
    <property type="evidence" value="ECO:0007669"/>
    <property type="project" value="InterPro"/>
</dbReference>
<feature type="transmembrane region" description="Helical" evidence="1">
    <location>
        <begin position="19"/>
        <end position="40"/>
    </location>
</feature>
<feature type="transmembrane region" description="Helical" evidence="1">
    <location>
        <begin position="318"/>
        <end position="341"/>
    </location>
</feature>
<feature type="transmembrane region" description="Helical" evidence="1">
    <location>
        <begin position="224"/>
        <end position="242"/>
    </location>
</feature>
<dbReference type="eggNOG" id="arCOG00130">
    <property type="taxonomic scope" value="Archaea"/>
</dbReference>
<keyword evidence="1" id="KW-1133">Transmembrane helix</keyword>
<gene>
    <name evidence="3" type="ordered locus">Desmu_0122</name>
</gene>
<feature type="transmembrane region" description="Helical" evidence="1">
    <location>
        <begin position="52"/>
        <end position="75"/>
    </location>
</feature>
<dbReference type="STRING" id="765177.Desmu_0122"/>
<evidence type="ECO:0000313" key="4">
    <source>
        <dbReference type="Proteomes" id="UP000001068"/>
    </source>
</evidence>
<keyword evidence="1" id="KW-0812">Transmembrane</keyword>
<feature type="transmembrane region" description="Helical" evidence="1">
    <location>
        <begin position="142"/>
        <end position="159"/>
    </location>
</feature>